<dbReference type="EMBL" id="JADEXN010000034">
    <property type="protein sequence ID" value="MBE9039814.1"/>
    <property type="molecule type" value="Genomic_DNA"/>
</dbReference>
<reference evidence="4" key="1">
    <citation type="submission" date="2020-10" db="EMBL/GenBank/DDBJ databases">
        <authorList>
            <person name="Castelo-Branco R."/>
            <person name="Eusebio N."/>
            <person name="Adriana R."/>
            <person name="Vieira A."/>
            <person name="Brugerolle De Fraissinette N."/>
            <person name="Rezende De Castro R."/>
            <person name="Schneider M.P."/>
            <person name="Vasconcelos V."/>
            <person name="Leao P.N."/>
        </authorList>
    </citation>
    <scope>NUCLEOTIDE SEQUENCE</scope>
    <source>
        <strain evidence="4">LEGE 11467</strain>
    </source>
</reference>
<dbReference type="Gene3D" id="3.90.79.10">
    <property type="entry name" value="Nucleoside Triphosphate Pyrophosphohydrolase"/>
    <property type="match status" value="1"/>
</dbReference>
<dbReference type="AlphaFoldDB" id="A0A928VSZ2"/>
<dbReference type="SUPFAM" id="SSF55811">
    <property type="entry name" value="Nudix"/>
    <property type="match status" value="1"/>
</dbReference>
<protein>
    <submittedName>
        <fullName evidence="4">NUDIX domain-containing protein</fullName>
    </submittedName>
</protein>
<evidence type="ECO:0000256" key="1">
    <source>
        <dbReference type="ARBA" id="ARBA00001946"/>
    </source>
</evidence>
<dbReference type="Proteomes" id="UP000621799">
    <property type="component" value="Unassembled WGS sequence"/>
</dbReference>
<dbReference type="PANTHER" id="PTHR43046:SF14">
    <property type="entry name" value="MUTT_NUDIX FAMILY PROTEIN"/>
    <property type="match status" value="1"/>
</dbReference>
<name>A0A928VSZ2_9CYAN</name>
<feature type="domain" description="Nudix hydrolase" evidence="3">
    <location>
        <begin position="3"/>
        <end position="140"/>
    </location>
</feature>
<sequence>MVSKIRVLALAIVQDGDRLFLGKGFDPIAQTTFYRVLGGGVEFGETSLDALKREFQEEIQAELTNIEYVACLESIFTLKEKPKHEVIQLYRCDFADRKFYQLDEVEYCEGKRSKKAYWIERQRFESGELRLVPDGFLQYC</sequence>
<evidence type="ECO:0000259" key="3">
    <source>
        <dbReference type="PROSITE" id="PS51462"/>
    </source>
</evidence>
<dbReference type="InterPro" id="IPR000086">
    <property type="entry name" value="NUDIX_hydrolase_dom"/>
</dbReference>
<evidence type="ECO:0000256" key="2">
    <source>
        <dbReference type="ARBA" id="ARBA00022801"/>
    </source>
</evidence>
<dbReference type="RefSeq" id="WP_264320078.1">
    <property type="nucleotide sequence ID" value="NZ_JADEXN010000034.1"/>
</dbReference>
<dbReference type="Pfam" id="PF00293">
    <property type="entry name" value="NUDIX"/>
    <property type="match status" value="1"/>
</dbReference>
<evidence type="ECO:0000313" key="5">
    <source>
        <dbReference type="Proteomes" id="UP000621799"/>
    </source>
</evidence>
<keyword evidence="2" id="KW-0378">Hydrolase</keyword>
<comment type="cofactor">
    <cofactor evidence="1">
        <name>Mg(2+)</name>
        <dbReference type="ChEBI" id="CHEBI:18420"/>
    </cofactor>
</comment>
<dbReference type="InterPro" id="IPR015797">
    <property type="entry name" value="NUDIX_hydrolase-like_dom_sf"/>
</dbReference>
<dbReference type="PANTHER" id="PTHR43046">
    <property type="entry name" value="GDP-MANNOSE MANNOSYL HYDROLASE"/>
    <property type="match status" value="1"/>
</dbReference>
<dbReference type="PROSITE" id="PS51462">
    <property type="entry name" value="NUDIX"/>
    <property type="match status" value="1"/>
</dbReference>
<comment type="caution">
    <text evidence="4">The sequence shown here is derived from an EMBL/GenBank/DDBJ whole genome shotgun (WGS) entry which is preliminary data.</text>
</comment>
<accession>A0A928VSZ2</accession>
<dbReference type="GO" id="GO:0016787">
    <property type="term" value="F:hydrolase activity"/>
    <property type="evidence" value="ECO:0007669"/>
    <property type="project" value="UniProtKB-KW"/>
</dbReference>
<organism evidence="4 5">
    <name type="scientific">Zarconia navalis LEGE 11467</name>
    <dbReference type="NCBI Taxonomy" id="1828826"/>
    <lineage>
        <taxon>Bacteria</taxon>
        <taxon>Bacillati</taxon>
        <taxon>Cyanobacteriota</taxon>
        <taxon>Cyanophyceae</taxon>
        <taxon>Oscillatoriophycideae</taxon>
        <taxon>Oscillatoriales</taxon>
        <taxon>Oscillatoriales incertae sedis</taxon>
        <taxon>Zarconia</taxon>
        <taxon>Zarconia navalis</taxon>
    </lineage>
</organism>
<gene>
    <name evidence="4" type="ORF">IQ235_03280</name>
</gene>
<dbReference type="CDD" id="cd04688">
    <property type="entry name" value="NUDIX_Hydrolase"/>
    <property type="match status" value="1"/>
</dbReference>
<keyword evidence="5" id="KW-1185">Reference proteome</keyword>
<evidence type="ECO:0000313" key="4">
    <source>
        <dbReference type="EMBL" id="MBE9039814.1"/>
    </source>
</evidence>
<proteinExistence type="predicted"/>